<dbReference type="GO" id="GO:0043386">
    <property type="term" value="P:mycotoxin biosynthetic process"/>
    <property type="evidence" value="ECO:0007669"/>
    <property type="project" value="InterPro"/>
</dbReference>
<reference evidence="4" key="1">
    <citation type="journal article" date="2017" name="Genome Biol.">
        <title>Comparative genomics reveals high biological diversity and specific adaptations in the industrially and medically important fungal genus Aspergillus.</title>
        <authorList>
            <person name="de Vries R.P."/>
            <person name="Riley R."/>
            <person name="Wiebenga A."/>
            <person name="Aguilar-Osorio G."/>
            <person name="Amillis S."/>
            <person name="Uchima C.A."/>
            <person name="Anderluh G."/>
            <person name="Asadollahi M."/>
            <person name="Askin M."/>
            <person name="Barry K."/>
            <person name="Battaglia E."/>
            <person name="Bayram O."/>
            <person name="Benocci T."/>
            <person name="Braus-Stromeyer S.A."/>
            <person name="Caldana C."/>
            <person name="Canovas D."/>
            <person name="Cerqueira G.C."/>
            <person name="Chen F."/>
            <person name="Chen W."/>
            <person name="Choi C."/>
            <person name="Clum A."/>
            <person name="Dos Santos R.A."/>
            <person name="Damasio A.R."/>
            <person name="Diallinas G."/>
            <person name="Emri T."/>
            <person name="Fekete E."/>
            <person name="Flipphi M."/>
            <person name="Freyberg S."/>
            <person name="Gallo A."/>
            <person name="Gournas C."/>
            <person name="Habgood R."/>
            <person name="Hainaut M."/>
            <person name="Harispe M.L."/>
            <person name="Henrissat B."/>
            <person name="Hilden K.S."/>
            <person name="Hope R."/>
            <person name="Hossain A."/>
            <person name="Karabika E."/>
            <person name="Karaffa L."/>
            <person name="Karanyi Z."/>
            <person name="Krasevec N."/>
            <person name="Kuo A."/>
            <person name="Kusch H."/>
            <person name="LaButti K."/>
            <person name="Lagendijk E.L."/>
            <person name="Lapidus A."/>
            <person name="Levasseur A."/>
            <person name="Lindquist E."/>
            <person name="Lipzen A."/>
            <person name="Logrieco A.F."/>
            <person name="MacCabe A."/>
            <person name="Maekelae M.R."/>
            <person name="Malavazi I."/>
            <person name="Melin P."/>
            <person name="Meyer V."/>
            <person name="Mielnichuk N."/>
            <person name="Miskei M."/>
            <person name="Molnar A.P."/>
            <person name="Mule G."/>
            <person name="Ngan C.Y."/>
            <person name="Orejas M."/>
            <person name="Orosz E."/>
            <person name="Ouedraogo J.P."/>
            <person name="Overkamp K.M."/>
            <person name="Park H.-S."/>
            <person name="Perrone G."/>
            <person name="Piumi F."/>
            <person name="Punt P.J."/>
            <person name="Ram A.F."/>
            <person name="Ramon A."/>
            <person name="Rauscher S."/>
            <person name="Record E."/>
            <person name="Riano-Pachon D.M."/>
            <person name="Robert V."/>
            <person name="Roehrig J."/>
            <person name="Ruller R."/>
            <person name="Salamov A."/>
            <person name="Salih N.S."/>
            <person name="Samson R.A."/>
            <person name="Sandor E."/>
            <person name="Sanguinetti M."/>
            <person name="Schuetze T."/>
            <person name="Sepcic K."/>
            <person name="Shelest E."/>
            <person name="Sherlock G."/>
            <person name="Sophianopoulou V."/>
            <person name="Squina F.M."/>
            <person name="Sun H."/>
            <person name="Susca A."/>
            <person name="Todd R.B."/>
            <person name="Tsang A."/>
            <person name="Unkles S.E."/>
            <person name="van de Wiele N."/>
            <person name="van Rossen-Uffink D."/>
            <person name="Oliveira J.V."/>
            <person name="Vesth T.C."/>
            <person name="Visser J."/>
            <person name="Yu J.-H."/>
            <person name="Zhou M."/>
            <person name="Andersen M.R."/>
            <person name="Archer D.B."/>
            <person name="Baker S.E."/>
            <person name="Benoit I."/>
            <person name="Brakhage A.A."/>
            <person name="Braus G.H."/>
            <person name="Fischer R."/>
            <person name="Frisvad J.C."/>
            <person name="Goldman G.H."/>
            <person name="Houbraken J."/>
            <person name="Oakley B."/>
            <person name="Pocsi I."/>
            <person name="Scazzocchio C."/>
            <person name="Seiboth B."/>
            <person name="vanKuyk P.A."/>
            <person name="Wortman J."/>
            <person name="Dyer P.S."/>
            <person name="Grigoriev I.V."/>
        </authorList>
    </citation>
    <scope>NUCLEOTIDE SEQUENCE [LARGE SCALE GENOMIC DNA]</scope>
    <source>
        <strain evidence="4">ITEM 5010</strain>
    </source>
</reference>
<organism evidence="3 4">
    <name type="scientific">Aspergillus carbonarius (strain ITEM 5010)</name>
    <dbReference type="NCBI Taxonomy" id="602072"/>
    <lineage>
        <taxon>Eukaryota</taxon>
        <taxon>Fungi</taxon>
        <taxon>Dikarya</taxon>
        <taxon>Ascomycota</taxon>
        <taxon>Pezizomycotina</taxon>
        <taxon>Eurotiomycetes</taxon>
        <taxon>Eurotiomycetidae</taxon>
        <taxon>Eurotiales</taxon>
        <taxon>Aspergillaceae</taxon>
        <taxon>Aspergillus</taxon>
        <taxon>Aspergillus subgen. Circumdati</taxon>
    </lineage>
</organism>
<gene>
    <name evidence="3" type="ORF">ASPCADRAFT_10511</name>
</gene>
<dbReference type="Pfam" id="PF11807">
    <property type="entry name" value="UstYa"/>
    <property type="match status" value="1"/>
</dbReference>
<keyword evidence="4" id="KW-1185">Reference proteome</keyword>
<feature type="transmembrane region" description="Helical" evidence="2">
    <location>
        <begin position="40"/>
        <end position="60"/>
    </location>
</feature>
<dbReference type="STRING" id="602072.A0A1R3R7Y4"/>
<evidence type="ECO:0000313" key="4">
    <source>
        <dbReference type="Proteomes" id="UP000188318"/>
    </source>
</evidence>
<accession>A0A1R3R7Y4</accession>
<dbReference type="InterPro" id="IPR021765">
    <property type="entry name" value="UstYa-like"/>
</dbReference>
<dbReference type="OrthoDB" id="3687641at2759"/>
<keyword evidence="2" id="KW-0472">Membrane</keyword>
<keyword evidence="2" id="KW-0812">Transmembrane</keyword>
<dbReference type="EMBL" id="KV907516">
    <property type="protein sequence ID" value="OOF90602.1"/>
    <property type="molecule type" value="Genomic_DNA"/>
</dbReference>
<evidence type="ECO:0000256" key="2">
    <source>
        <dbReference type="SAM" id="Phobius"/>
    </source>
</evidence>
<proteinExistence type="inferred from homology"/>
<dbReference type="VEuPathDB" id="FungiDB:ASPCADRAFT_10511"/>
<name>A0A1R3R7Y4_ASPC5</name>
<comment type="similarity">
    <text evidence="1">Belongs to the ustYa family.</text>
</comment>
<dbReference type="PANTHER" id="PTHR33365:SF6">
    <property type="entry name" value="OXIDASE USTYA"/>
    <property type="match status" value="1"/>
</dbReference>
<dbReference type="PANTHER" id="PTHR33365">
    <property type="entry name" value="YALI0B05434P"/>
    <property type="match status" value="1"/>
</dbReference>
<sequence>MGASSENDESAGLLEAADYADHVHGKAPEKAATSKYRPSLFGILFIALIASNILTLVMLLPSRLSTSTAEPPSKYAGLQRTREEPYVMVTKYASENDTLRNQLWYDINIDDGMVALSDDWAAQHDLRTAQRFPWDQSKGIYLLQGFHNLHCMKIIYISMNEYRTGQPQTRSWHHISHCMDALRRQILCDADDTPRATERRAEVVTGVGQHRMCRNWDELVDFAKQHTACYKRLEPPDESPTVDKFKHCPPGSGYVVTDNYVPTDEFMVGLPEESIELD</sequence>
<dbReference type="OMA" id="IERFIWC"/>
<evidence type="ECO:0000313" key="3">
    <source>
        <dbReference type="EMBL" id="OOF90602.1"/>
    </source>
</evidence>
<dbReference type="AlphaFoldDB" id="A0A1R3R7Y4"/>
<dbReference type="Proteomes" id="UP000188318">
    <property type="component" value="Unassembled WGS sequence"/>
</dbReference>
<keyword evidence="2" id="KW-1133">Transmembrane helix</keyword>
<evidence type="ECO:0000256" key="1">
    <source>
        <dbReference type="ARBA" id="ARBA00035112"/>
    </source>
</evidence>
<protein>
    <submittedName>
        <fullName evidence="3">Uncharacterized protein</fullName>
    </submittedName>
</protein>